<dbReference type="InterPro" id="IPR010620">
    <property type="entry name" value="SBBP_repeat"/>
</dbReference>
<keyword evidence="2" id="KW-1185">Reference proteome</keyword>
<evidence type="ECO:0008006" key="3">
    <source>
        <dbReference type="Google" id="ProtNLM"/>
    </source>
</evidence>
<protein>
    <recommendedName>
        <fullName evidence="3">Secretion system C-terminal sorting domain-containing protein</fullName>
    </recommendedName>
</protein>
<dbReference type="EMBL" id="MTSE01000006">
    <property type="protein sequence ID" value="OUJ73473.1"/>
    <property type="molecule type" value="Genomic_DNA"/>
</dbReference>
<dbReference type="SUPFAM" id="SSF101898">
    <property type="entry name" value="NHL repeat"/>
    <property type="match status" value="1"/>
</dbReference>
<comment type="caution">
    <text evidence="1">The sequence shown here is derived from an EMBL/GenBank/DDBJ whole genome shotgun (WGS) entry which is preliminary data.</text>
</comment>
<dbReference type="Proteomes" id="UP000194873">
    <property type="component" value="Unassembled WGS sequence"/>
</dbReference>
<organism evidence="1 2">
    <name type="scientific">Hymenobacter crusticola</name>
    <dbReference type="NCBI Taxonomy" id="1770526"/>
    <lineage>
        <taxon>Bacteria</taxon>
        <taxon>Pseudomonadati</taxon>
        <taxon>Bacteroidota</taxon>
        <taxon>Cytophagia</taxon>
        <taxon>Cytophagales</taxon>
        <taxon>Hymenobacteraceae</taxon>
        <taxon>Hymenobacter</taxon>
    </lineage>
</organism>
<gene>
    <name evidence="1" type="ORF">BXP70_13770</name>
</gene>
<name>A0A243WCT4_9BACT</name>
<dbReference type="AlphaFoldDB" id="A0A243WCT4"/>
<proteinExistence type="predicted"/>
<reference evidence="1 2" key="1">
    <citation type="submission" date="2017-01" db="EMBL/GenBank/DDBJ databases">
        <title>A new Hymenobacter.</title>
        <authorList>
            <person name="Liang Y."/>
            <person name="Feng F."/>
        </authorList>
    </citation>
    <scope>NUCLEOTIDE SEQUENCE [LARGE SCALE GENOMIC DNA]</scope>
    <source>
        <strain evidence="1">MIMBbqt21</strain>
    </source>
</reference>
<accession>A0A243WCT4</accession>
<dbReference type="PANTHER" id="PTHR35580:SF1">
    <property type="entry name" value="PHYTASE-LIKE DOMAIN-CONTAINING PROTEIN"/>
    <property type="match status" value="1"/>
</dbReference>
<dbReference type="InterPro" id="IPR052918">
    <property type="entry name" value="Motility_Chemotaxis_Reg"/>
</dbReference>
<dbReference type="Pfam" id="PF06739">
    <property type="entry name" value="SBBP"/>
    <property type="match status" value="1"/>
</dbReference>
<sequence>MGAPQWQWAKALASVSSYVQTSVTEPNTGNTYVAGSFVGTTSFGNQTFTANGVDGFLVKHDAQGNIIWGRQIGGRSDNEVPSGIALDASGNTYVVGTLSSSITLTPTTVLPPSNPGNNLYVVKYDPTGAILWARCFGSSGSVAGEVSGRAVAVSPTGVVYIAAQLKGGAQFDAVQLENSIGAGPVLLQLSPNGSVNWASAAAVETTETTPISSGETYKLGFDASGSPYLGGSFAGKIRFGSHTVTAPTNTGAVFLVRYDAQGNPQWAAQSATSSKGHVSLEALRTDAAGNTYLTGTFTNDSKTNTGVNFGSYALNSAGEGDVYLVKYNPAGAPLWAHSFGSKKYDRGNALLLMPSGSVLLGGGVAGTATVSPELTLSGLNEWDLYAFVISFTEQGDVQWSHQAKGSSLINSLTNDQAGNLYLGGQGGYNTVFGNLPSLTINSGYGFIARLGNAVLNTKASHNAQSLAVYPSLTTSAADVQLGALPKGTTLYLSDALGRVMCQQTVGSEPTHLALPSLRAGLYALKATAPNGEYYTGRLVVE</sequence>
<evidence type="ECO:0000313" key="2">
    <source>
        <dbReference type="Proteomes" id="UP000194873"/>
    </source>
</evidence>
<evidence type="ECO:0000313" key="1">
    <source>
        <dbReference type="EMBL" id="OUJ73473.1"/>
    </source>
</evidence>
<dbReference type="PANTHER" id="PTHR35580">
    <property type="entry name" value="CELL SURFACE GLYCOPROTEIN (S-LAYER PROTEIN)-LIKE PROTEIN"/>
    <property type="match status" value="1"/>
</dbReference>